<dbReference type="GO" id="GO:0016758">
    <property type="term" value="F:hexosyltransferase activity"/>
    <property type="evidence" value="ECO:0007669"/>
    <property type="project" value="TreeGrafter"/>
</dbReference>
<dbReference type="EMBL" id="CP015581">
    <property type="protein sequence ID" value="ARU98661.1"/>
    <property type="molecule type" value="Genomic_DNA"/>
</dbReference>
<dbReference type="Proteomes" id="UP000195729">
    <property type="component" value="Chromosome"/>
</dbReference>
<evidence type="ECO:0000313" key="4">
    <source>
        <dbReference type="EMBL" id="ARU98661.1"/>
    </source>
</evidence>
<sequence length="375" mass="42335">MRILHVYKTYYPDSYGGIEQVIYQLCHGCVQRGIESEVFTFSQLTSAGRRMWDDHPVIYNKTGLEIASTPFSLQALAEFNKIKNDYDIINYHFPFPFMDVMHLTGRPDAKTVVTYHSDIIKQKNLLRLYLPVQNQFLKSVDSIIASSPNYLATSAILQRFKDKTSVIPFGLKPARISANRERREYWRQKIGGPFFLFVGAFRYYKGLNILLEAAARRGLPVVIAGGGPMKEGLEQQASALNASSIFFAGMVNDEDKNILYELCYGVVFPSHLRSEAFGVSLLEGAQFGRPLISCEIGTGTSFINIHQETGLVIAPEDSKVLAEAMQTLWDNPELARQYGENAGKRFAENFTSTKMIDHYIDHYQRLLGNPSDNVV</sequence>
<dbReference type="Gene3D" id="3.40.50.2000">
    <property type="entry name" value="Glycogen Phosphorylase B"/>
    <property type="match status" value="2"/>
</dbReference>
<protein>
    <submittedName>
        <fullName evidence="3">Glycosyl transferase family 1</fullName>
    </submittedName>
</protein>
<organism evidence="3 6">
    <name type="scientific">Tatumella citrea</name>
    <name type="common">Pantoea citrea</name>
    <dbReference type="NCBI Taxonomy" id="53336"/>
    <lineage>
        <taxon>Bacteria</taxon>
        <taxon>Pseudomonadati</taxon>
        <taxon>Pseudomonadota</taxon>
        <taxon>Gammaproteobacteria</taxon>
        <taxon>Enterobacterales</taxon>
        <taxon>Erwiniaceae</taxon>
        <taxon>Tatumella</taxon>
    </lineage>
</organism>
<keyword evidence="3" id="KW-0808">Transferase</keyword>
<keyword evidence="5" id="KW-1185">Reference proteome</keyword>
<dbReference type="RefSeq" id="WP_087488994.1">
    <property type="nucleotide sequence ID" value="NZ_CP015579.1"/>
</dbReference>
<dbReference type="KEGG" id="tci:A7K98_13140"/>
<reference evidence="5 6" key="1">
    <citation type="submission" date="2016-05" db="EMBL/GenBank/DDBJ databases">
        <title>Complete genome sequence of two 2,5-diketo-D-glunonic acid producing strain Tatumella citrea.</title>
        <authorList>
            <person name="Duan C."/>
            <person name="Yang J."/>
            <person name="Yang S."/>
        </authorList>
    </citation>
    <scope>NUCLEOTIDE SEQUENCE [LARGE SCALE GENOMIC DNA]</scope>
    <source>
        <strain evidence="4 5">ATCC 39140</strain>
        <strain evidence="3 6">DSM 13699</strain>
    </source>
</reference>
<gene>
    <name evidence="3" type="ORF">A7K98_13140</name>
    <name evidence="4" type="ORF">A7K99_13125</name>
</gene>
<name>A0A1Y0L9B5_TATCI</name>
<dbReference type="AlphaFoldDB" id="A0A1Y0L9B5"/>
<dbReference type="PANTHER" id="PTHR45947:SF3">
    <property type="entry name" value="SULFOQUINOVOSYL TRANSFERASE SQD2"/>
    <property type="match status" value="1"/>
</dbReference>
<evidence type="ECO:0000313" key="3">
    <source>
        <dbReference type="EMBL" id="ARU94624.1"/>
    </source>
</evidence>
<evidence type="ECO:0000313" key="5">
    <source>
        <dbReference type="Proteomes" id="UP000195729"/>
    </source>
</evidence>
<dbReference type="SUPFAM" id="SSF53756">
    <property type="entry name" value="UDP-Glycosyltransferase/glycogen phosphorylase"/>
    <property type="match status" value="1"/>
</dbReference>
<feature type="domain" description="Glycosyltransferase subfamily 4-like N-terminal" evidence="2">
    <location>
        <begin position="15"/>
        <end position="173"/>
    </location>
</feature>
<dbReference type="PANTHER" id="PTHR45947">
    <property type="entry name" value="SULFOQUINOVOSYL TRANSFERASE SQD2"/>
    <property type="match status" value="1"/>
</dbReference>
<dbReference type="EMBL" id="CP015579">
    <property type="protein sequence ID" value="ARU94624.1"/>
    <property type="molecule type" value="Genomic_DNA"/>
</dbReference>
<dbReference type="InterPro" id="IPR001296">
    <property type="entry name" value="Glyco_trans_1"/>
</dbReference>
<dbReference type="Proteomes" id="UP000195814">
    <property type="component" value="Chromosome"/>
</dbReference>
<feature type="domain" description="Glycosyl transferase family 1" evidence="1">
    <location>
        <begin position="191"/>
        <end position="344"/>
    </location>
</feature>
<evidence type="ECO:0000259" key="2">
    <source>
        <dbReference type="Pfam" id="PF13439"/>
    </source>
</evidence>
<accession>A0A1Y0L9B5</accession>
<evidence type="ECO:0000313" key="6">
    <source>
        <dbReference type="Proteomes" id="UP000195814"/>
    </source>
</evidence>
<evidence type="ECO:0000259" key="1">
    <source>
        <dbReference type="Pfam" id="PF00534"/>
    </source>
</evidence>
<dbReference type="InterPro" id="IPR028098">
    <property type="entry name" value="Glyco_trans_4-like_N"/>
</dbReference>
<dbReference type="CDD" id="cd03795">
    <property type="entry name" value="GT4_WfcD-like"/>
    <property type="match status" value="1"/>
</dbReference>
<dbReference type="Pfam" id="PF13439">
    <property type="entry name" value="Glyco_transf_4"/>
    <property type="match status" value="1"/>
</dbReference>
<proteinExistence type="predicted"/>
<dbReference type="OrthoDB" id="9802525at2"/>
<dbReference type="InterPro" id="IPR050194">
    <property type="entry name" value="Glycosyltransferase_grp1"/>
</dbReference>
<dbReference type="Pfam" id="PF00534">
    <property type="entry name" value="Glycos_transf_1"/>
    <property type="match status" value="1"/>
</dbReference>